<keyword evidence="2 7" id="KW-0808">Transferase</keyword>
<dbReference type="SUPFAM" id="SSF53613">
    <property type="entry name" value="Ribokinase-like"/>
    <property type="match status" value="1"/>
</dbReference>
<dbReference type="CDD" id="cd01167">
    <property type="entry name" value="bac_FRK"/>
    <property type="match status" value="1"/>
</dbReference>
<reference evidence="8" key="1">
    <citation type="journal article" date="2019" name="Int. J. Syst. Evol. Microbiol.">
        <title>The Global Catalogue of Microorganisms (GCM) 10K type strain sequencing project: providing services to taxonomists for standard genome sequencing and annotation.</title>
        <authorList>
            <consortium name="The Broad Institute Genomics Platform"/>
            <consortium name="The Broad Institute Genome Sequencing Center for Infectious Disease"/>
            <person name="Wu L."/>
            <person name="Ma J."/>
        </authorList>
    </citation>
    <scope>NUCLEOTIDE SEQUENCE [LARGE SCALE GENOMIC DNA]</scope>
    <source>
        <strain evidence="8">CCUG 62945</strain>
    </source>
</reference>
<evidence type="ECO:0000259" key="6">
    <source>
        <dbReference type="Pfam" id="PF00294"/>
    </source>
</evidence>
<dbReference type="EMBL" id="JBHTBQ010000035">
    <property type="protein sequence ID" value="MFC7421551.1"/>
    <property type="molecule type" value="Genomic_DNA"/>
</dbReference>
<protein>
    <submittedName>
        <fullName evidence="7">Carbohydrate kinase</fullName>
        <ecNumber evidence="7">2.7.1.-</ecNumber>
    </submittedName>
</protein>
<evidence type="ECO:0000256" key="2">
    <source>
        <dbReference type="ARBA" id="ARBA00022679"/>
    </source>
</evidence>
<evidence type="ECO:0000313" key="7">
    <source>
        <dbReference type="EMBL" id="MFC7421551.1"/>
    </source>
</evidence>
<dbReference type="PANTHER" id="PTHR43085:SF1">
    <property type="entry name" value="PSEUDOURIDINE KINASE-RELATED"/>
    <property type="match status" value="1"/>
</dbReference>
<keyword evidence="5" id="KW-0067">ATP-binding</keyword>
<organism evidence="7 8">
    <name type="scientific">Iodobacter arcticus</name>
    <dbReference type="NCBI Taxonomy" id="590593"/>
    <lineage>
        <taxon>Bacteria</taxon>
        <taxon>Pseudomonadati</taxon>
        <taxon>Pseudomonadota</taxon>
        <taxon>Betaproteobacteria</taxon>
        <taxon>Neisseriales</taxon>
        <taxon>Chitinibacteraceae</taxon>
        <taxon>Iodobacter</taxon>
    </lineage>
</organism>
<dbReference type="InterPro" id="IPR002173">
    <property type="entry name" value="Carboh/pur_kinase_PfkB_CS"/>
</dbReference>
<comment type="similarity">
    <text evidence="1">Belongs to the carbohydrate kinase PfkB family.</text>
</comment>
<accession>A0ABW2R189</accession>
<proteinExistence type="inferred from homology"/>
<dbReference type="InterPro" id="IPR029056">
    <property type="entry name" value="Ribokinase-like"/>
</dbReference>
<dbReference type="RefSeq" id="WP_380189094.1">
    <property type="nucleotide sequence ID" value="NZ_JBHTBQ010000035.1"/>
</dbReference>
<evidence type="ECO:0000256" key="3">
    <source>
        <dbReference type="ARBA" id="ARBA00022741"/>
    </source>
</evidence>
<keyword evidence="3" id="KW-0547">Nucleotide-binding</keyword>
<feature type="domain" description="Carbohydrate kinase PfkB" evidence="6">
    <location>
        <begin position="9"/>
        <end position="291"/>
    </location>
</feature>
<name>A0ABW2R189_9NEIS</name>
<keyword evidence="8" id="KW-1185">Reference proteome</keyword>
<evidence type="ECO:0000313" key="8">
    <source>
        <dbReference type="Proteomes" id="UP001596473"/>
    </source>
</evidence>
<keyword evidence="4 7" id="KW-0418">Kinase</keyword>
<evidence type="ECO:0000256" key="1">
    <source>
        <dbReference type="ARBA" id="ARBA00010688"/>
    </source>
</evidence>
<dbReference type="Gene3D" id="3.40.1190.20">
    <property type="match status" value="1"/>
</dbReference>
<evidence type="ECO:0000256" key="4">
    <source>
        <dbReference type="ARBA" id="ARBA00022777"/>
    </source>
</evidence>
<gene>
    <name evidence="7" type="ORF">ACFQNF_16940</name>
</gene>
<dbReference type="Proteomes" id="UP001596473">
    <property type="component" value="Unassembled WGS sequence"/>
</dbReference>
<dbReference type="InterPro" id="IPR011611">
    <property type="entry name" value="PfkB_dom"/>
</dbReference>
<dbReference type="GO" id="GO:0016301">
    <property type="term" value="F:kinase activity"/>
    <property type="evidence" value="ECO:0007669"/>
    <property type="project" value="UniProtKB-KW"/>
</dbReference>
<dbReference type="EC" id="2.7.1.-" evidence="7"/>
<sequence>MMSYPRFVAAGEALTDLIRVANEQWSAKNGGATWNVARVMSALGVSSAFAGAVSQDCFGDALIAASRQANLDMRFMQQQPASPLLAMVHETHPPQYFFVGDDSADLYFDPQALPDGWLSAGVWLHFGGISLARPRLASKLLQLARQAKQVGATISYDPNFRILMNEQYDPVFEEMSRLADVVKVSDEDLCGLFRTTDKTAALARLQGWLQPEAWLLYTYGEAGATLIHQQQQWQQTPPVIEVLDTVGAGDASVGGLVYSLMLQPQASGETHLAWAIAAGAAACLAIGATPPTLEQIQKLLCK</sequence>
<dbReference type="PANTHER" id="PTHR43085">
    <property type="entry name" value="HEXOKINASE FAMILY MEMBER"/>
    <property type="match status" value="1"/>
</dbReference>
<evidence type="ECO:0000256" key="5">
    <source>
        <dbReference type="ARBA" id="ARBA00022840"/>
    </source>
</evidence>
<dbReference type="InterPro" id="IPR050306">
    <property type="entry name" value="PfkB_Carbo_kinase"/>
</dbReference>
<dbReference type="Pfam" id="PF00294">
    <property type="entry name" value="PfkB"/>
    <property type="match status" value="1"/>
</dbReference>
<comment type="caution">
    <text evidence="7">The sequence shown here is derived from an EMBL/GenBank/DDBJ whole genome shotgun (WGS) entry which is preliminary data.</text>
</comment>
<dbReference type="PROSITE" id="PS00584">
    <property type="entry name" value="PFKB_KINASES_2"/>
    <property type="match status" value="1"/>
</dbReference>